<dbReference type="Pfam" id="PF00146">
    <property type="entry name" value="NADHdh"/>
    <property type="match status" value="1"/>
</dbReference>
<evidence type="ECO:0000256" key="5">
    <source>
        <dbReference type="SAM" id="Phobius"/>
    </source>
</evidence>
<feature type="transmembrane region" description="Helical" evidence="5">
    <location>
        <begin position="32"/>
        <end position="60"/>
    </location>
</feature>
<reference evidence="6" key="1">
    <citation type="journal article" date="2015" name="Nature">
        <title>Complex archaea that bridge the gap between prokaryotes and eukaryotes.</title>
        <authorList>
            <person name="Spang A."/>
            <person name="Saw J.H."/>
            <person name="Jorgensen S.L."/>
            <person name="Zaremba-Niedzwiedzka K."/>
            <person name="Martijn J."/>
            <person name="Lind A.E."/>
            <person name="van Eijk R."/>
            <person name="Schleper C."/>
            <person name="Guy L."/>
            <person name="Ettema T.J."/>
        </authorList>
    </citation>
    <scope>NUCLEOTIDE SEQUENCE</scope>
</reference>
<keyword evidence="3 5" id="KW-1133">Transmembrane helix</keyword>
<dbReference type="EMBL" id="LAZR01049956">
    <property type="protein sequence ID" value="KKK88429.1"/>
    <property type="molecule type" value="Genomic_DNA"/>
</dbReference>
<keyword evidence="4 5" id="KW-0472">Membrane</keyword>
<evidence type="ECO:0000256" key="2">
    <source>
        <dbReference type="ARBA" id="ARBA00022692"/>
    </source>
</evidence>
<protein>
    <submittedName>
        <fullName evidence="6">Uncharacterized protein</fullName>
    </submittedName>
</protein>
<dbReference type="InterPro" id="IPR001694">
    <property type="entry name" value="NADH_UbQ_OxRdtase_su1/FPO"/>
</dbReference>
<keyword evidence="2 5" id="KW-0812">Transmembrane</keyword>
<name>A0A0F9BCS8_9ZZZZ</name>
<gene>
    <name evidence="6" type="ORF">LCGC14_2743270</name>
</gene>
<organism evidence="6">
    <name type="scientific">marine sediment metagenome</name>
    <dbReference type="NCBI Taxonomy" id="412755"/>
    <lineage>
        <taxon>unclassified sequences</taxon>
        <taxon>metagenomes</taxon>
        <taxon>ecological metagenomes</taxon>
    </lineage>
</organism>
<dbReference type="GO" id="GO:0009060">
    <property type="term" value="P:aerobic respiration"/>
    <property type="evidence" value="ECO:0007669"/>
    <property type="project" value="TreeGrafter"/>
</dbReference>
<evidence type="ECO:0000256" key="1">
    <source>
        <dbReference type="ARBA" id="ARBA00004141"/>
    </source>
</evidence>
<comment type="caution">
    <text evidence="6">The sequence shown here is derived from an EMBL/GenBank/DDBJ whole genome shotgun (WGS) entry which is preliminary data.</text>
</comment>
<dbReference type="AlphaFoldDB" id="A0A0F9BCS8"/>
<dbReference type="GO" id="GO:0016020">
    <property type="term" value="C:membrane"/>
    <property type="evidence" value="ECO:0007669"/>
    <property type="project" value="UniProtKB-SubCell"/>
</dbReference>
<evidence type="ECO:0000256" key="3">
    <source>
        <dbReference type="ARBA" id="ARBA00022989"/>
    </source>
</evidence>
<accession>A0A0F9BCS8</accession>
<dbReference type="PANTHER" id="PTHR11432">
    <property type="entry name" value="NADH DEHYDROGENASE SUBUNIT 1"/>
    <property type="match status" value="1"/>
</dbReference>
<dbReference type="GO" id="GO:0003954">
    <property type="term" value="F:NADH dehydrogenase activity"/>
    <property type="evidence" value="ECO:0007669"/>
    <property type="project" value="TreeGrafter"/>
</dbReference>
<sequence>MPFLAKWYDLRDLGNAVGAFLDWIRDLGGPDWIPYVVSGLIGIVAILLWLLLSQLAFIWIERRVIGRMQARIGPNRVGPWGLLQPMADAMKPHSCSCGITMNRDLRAEGVLVGAGRRSYSKPIVSDSLAILPEQIPEHRRMFPNIEVTNEGQPVFDNFSDHEAYLKKCNFEKVPQKKKKRSKKIA</sequence>
<comment type="subcellular location">
    <subcellularLocation>
        <location evidence="1">Membrane</location>
        <topology evidence="1">Multi-pass membrane protein</topology>
    </subcellularLocation>
</comment>
<evidence type="ECO:0000256" key="4">
    <source>
        <dbReference type="ARBA" id="ARBA00023136"/>
    </source>
</evidence>
<dbReference type="PANTHER" id="PTHR11432:SF3">
    <property type="entry name" value="NADH-UBIQUINONE OXIDOREDUCTASE CHAIN 1"/>
    <property type="match status" value="1"/>
</dbReference>
<evidence type="ECO:0000313" key="6">
    <source>
        <dbReference type="EMBL" id="KKK88429.1"/>
    </source>
</evidence>
<proteinExistence type="predicted"/>